<evidence type="ECO:0000259" key="1">
    <source>
        <dbReference type="Pfam" id="PF01755"/>
    </source>
</evidence>
<keyword evidence="3" id="KW-1185">Reference proteome</keyword>
<name>A0A2S7WUY7_9FLAO</name>
<dbReference type="InterPro" id="IPR002654">
    <property type="entry name" value="Glyco_trans_25"/>
</dbReference>
<organism evidence="2 3">
    <name type="scientific">Polaribacter glomeratus</name>
    <dbReference type="NCBI Taxonomy" id="102"/>
    <lineage>
        <taxon>Bacteria</taxon>
        <taxon>Pseudomonadati</taxon>
        <taxon>Bacteroidota</taxon>
        <taxon>Flavobacteriia</taxon>
        <taxon>Flavobacteriales</taxon>
        <taxon>Flavobacteriaceae</taxon>
    </lineage>
</organism>
<evidence type="ECO:0000313" key="3">
    <source>
        <dbReference type="Proteomes" id="UP000239068"/>
    </source>
</evidence>
<reference evidence="2 3" key="1">
    <citation type="submission" date="2016-12" db="EMBL/GenBank/DDBJ databases">
        <title>Trade-off between light-utilization and light-protection in marine flavobacteria.</title>
        <authorList>
            <person name="Kumagai Y."/>
            <person name="Yoshizawa S."/>
            <person name="Kogure K."/>
            <person name="Iwasaki W."/>
        </authorList>
    </citation>
    <scope>NUCLEOTIDE SEQUENCE [LARGE SCALE GENOMIC DNA]</scope>
    <source>
        <strain evidence="2 3">ATCC 43844</strain>
    </source>
</reference>
<feature type="domain" description="Glycosyl transferase family 25" evidence="1">
    <location>
        <begin position="9"/>
        <end position="164"/>
    </location>
</feature>
<dbReference type="GO" id="GO:0016740">
    <property type="term" value="F:transferase activity"/>
    <property type="evidence" value="ECO:0007669"/>
    <property type="project" value="UniProtKB-KW"/>
</dbReference>
<comment type="caution">
    <text evidence="2">The sequence shown here is derived from an EMBL/GenBank/DDBJ whole genome shotgun (WGS) entry which is preliminary data.</text>
</comment>
<keyword evidence="2" id="KW-0808">Transferase</keyword>
<dbReference type="Pfam" id="PF01755">
    <property type="entry name" value="Glyco_transf_25"/>
    <property type="match status" value="1"/>
</dbReference>
<accession>A0A2S7WUY7</accession>
<proteinExistence type="predicted"/>
<gene>
    <name evidence="2" type="ORF">BTO16_01980</name>
</gene>
<dbReference type="EMBL" id="MSCM01000001">
    <property type="protein sequence ID" value="PQJ81420.1"/>
    <property type="molecule type" value="Genomic_DNA"/>
</dbReference>
<sequence>MDKNMSSYKVYYINLDKSLERRNFMENQFKELNIPITRMPAIYGKELPQDFLQKAKRQHQLLTHFPNLNDGEIGLTKTYFDLWKIITNQQEDFAIILEDDALLTSDFFKDLDTLFSLISKNDFIDIAGRKGFFSLEKNIYLSKFLVPALQTTGQIIGKDAAKKLSINLKTFYAPIDVLKQDVFKHQVKVYTSNKMYVSTNDKNLGGTTIQQKKMFIWKKAIREITRPLWQIISVLTYKLNRCIKNYRFYKSN</sequence>
<evidence type="ECO:0000313" key="2">
    <source>
        <dbReference type="EMBL" id="PQJ81420.1"/>
    </source>
</evidence>
<protein>
    <submittedName>
        <fullName evidence="2">LPS biosynthesis glycosyltransferase</fullName>
    </submittedName>
</protein>
<dbReference type="OrthoDB" id="1198916at2"/>
<dbReference type="AlphaFoldDB" id="A0A2S7WUY7"/>
<dbReference type="CDD" id="cd06532">
    <property type="entry name" value="Glyco_transf_25"/>
    <property type="match status" value="1"/>
</dbReference>
<dbReference type="Proteomes" id="UP000239068">
    <property type="component" value="Unassembled WGS sequence"/>
</dbReference>